<accession>A0ABR7TXI9</accession>
<protein>
    <recommendedName>
        <fullName evidence="3">Lipoprotein</fullName>
    </recommendedName>
</protein>
<proteinExistence type="predicted"/>
<reference evidence="1 2" key="1">
    <citation type="submission" date="2020-09" db="EMBL/GenBank/DDBJ databases">
        <title>Genome sequences of type strains of Chitinophaga qingshengii and Chitinophaga varians.</title>
        <authorList>
            <person name="Kittiwongwattana C."/>
        </authorList>
    </citation>
    <scope>NUCLEOTIDE SEQUENCE [LARGE SCALE GENOMIC DNA]</scope>
    <source>
        <strain evidence="1 2">JCM 30026</strain>
    </source>
</reference>
<evidence type="ECO:0000313" key="2">
    <source>
        <dbReference type="Proteomes" id="UP000659124"/>
    </source>
</evidence>
<dbReference type="EMBL" id="JACVFC010000005">
    <property type="protein sequence ID" value="MBC9934136.1"/>
    <property type="molecule type" value="Genomic_DNA"/>
</dbReference>
<comment type="caution">
    <text evidence="1">The sequence shown here is derived from an EMBL/GenBank/DDBJ whole genome shotgun (WGS) entry which is preliminary data.</text>
</comment>
<sequence>MSLILLAAISLGPGCHKSKQSDPCDGVVSEGMPTQAALILMDGQTGENILSAKNIDATTISITTEPADLPLEKGMIVKEAASPLNGALMFHIADTKKGAFKYKVTIPNVGSTTLSYINKEEKTNNPCNPLYINVADPVIEDHQFTLTRTVSRLVFKVTM</sequence>
<gene>
    <name evidence="1" type="ORF">ICL07_27365</name>
</gene>
<evidence type="ECO:0008006" key="3">
    <source>
        <dbReference type="Google" id="ProtNLM"/>
    </source>
</evidence>
<keyword evidence="2" id="KW-1185">Reference proteome</keyword>
<dbReference type="Proteomes" id="UP000659124">
    <property type="component" value="Unassembled WGS sequence"/>
</dbReference>
<dbReference type="RefSeq" id="WP_188091255.1">
    <property type="nucleotide sequence ID" value="NZ_JACVFC010000005.1"/>
</dbReference>
<organism evidence="1 2">
    <name type="scientific">Chitinophaga qingshengii</name>
    <dbReference type="NCBI Taxonomy" id="1569794"/>
    <lineage>
        <taxon>Bacteria</taxon>
        <taxon>Pseudomonadati</taxon>
        <taxon>Bacteroidota</taxon>
        <taxon>Chitinophagia</taxon>
        <taxon>Chitinophagales</taxon>
        <taxon>Chitinophagaceae</taxon>
        <taxon>Chitinophaga</taxon>
    </lineage>
</organism>
<name>A0ABR7TXI9_9BACT</name>
<evidence type="ECO:0000313" key="1">
    <source>
        <dbReference type="EMBL" id="MBC9934136.1"/>
    </source>
</evidence>